<comment type="caution">
    <text evidence="3">The sequence shown here is derived from an EMBL/GenBank/DDBJ whole genome shotgun (WGS) entry which is preliminary data.</text>
</comment>
<dbReference type="Gene3D" id="3.40.50.880">
    <property type="match status" value="1"/>
</dbReference>
<dbReference type="GO" id="GO:0005829">
    <property type="term" value="C:cytosol"/>
    <property type="evidence" value="ECO:0007669"/>
    <property type="project" value="TreeGrafter"/>
</dbReference>
<protein>
    <submittedName>
        <fullName evidence="3">Glutamine amidotransferase</fullName>
    </submittedName>
</protein>
<dbReference type="Pfam" id="PF00117">
    <property type="entry name" value="GATase"/>
    <property type="match status" value="1"/>
</dbReference>
<dbReference type="InterPro" id="IPR029062">
    <property type="entry name" value="Class_I_gatase-like"/>
</dbReference>
<evidence type="ECO:0000259" key="2">
    <source>
        <dbReference type="Pfam" id="PF00117"/>
    </source>
</evidence>
<dbReference type="PANTHER" id="PTHR42695:SF5">
    <property type="entry name" value="GLUTAMINE AMIDOTRANSFERASE YLR126C-RELATED"/>
    <property type="match status" value="1"/>
</dbReference>
<dbReference type="Proteomes" id="UP000037175">
    <property type="component" value="Unassembled WGS sequence"/>
</dbReference>
<keyword evidence="3" id="KW-0808">Transferase</keyword>
<dbReference type="PATRIC" id="fig|281456.6.peg.1050"/>
<reference evidence="4" key="1">
    <citation type="submission" date="2015-07" db="EMBL/GenBank/DDBJ databases">
        <title>Complete Genome of Thermincola ferriacetica strain Z-0001T.</title>
        <authorList>
            <person name="Lusk B."/>
            <person name="Badalamenti J.P."/>
            <person name="Parameswaran P."/>
            <person name="Bond D.R."/>
            <person name="Torres C.I."/>
        </authorList>
    </citation>
    <scope>NUCLEOTIDE SEQUENCE [LARGE SCALE GENOMIC DNA]</scope>
    <source>
        <strain evidence="4">Z-0001</strain>
    </source>
</reference>
<evidence type="ECO:0000313" key="3">
    <source>
        <dbReference type="EMBL" id="KNZ70423.1"/>
    </source>
</evidence>
<evidence type="ECO:0000313" key="4">
    <source>
        <dbReference type="Proteomes" id="UP000037175"/>
    </source>
</evidence>
<dbReference type="RefSeq" id="WP_052217123.1">
    <property type="nucleotide sequence ID" value="NZ_LGTE01000004.1"/>
</dbReference>
<proteinExistence type="predicted"/>
<dbReference type="EMBL" id="LGTE01000004">
    <property type="protein sequence ID" value="KNZ70423.1"/>
    <property type="molecule type" value="Genomic_DNA"/>
</dbReference>
<gene>
    <name evidence="3" type="ORF">Tfer_0989</name>
</gene>
<dbReference type="AlphaFoldDB" id="A0A0L6W4Z3"/>
<keyword evidence="1" id="KW-0175">Coiled coil</keyword>
<name>A0A0L6W4Z3_9FIRM</name>
<dbReference type="PROSITE" id="PS51273">
    <property type="entry name" value="GATASE_TYPE_1"/>
    <property type="match status" value="1"/>
</dbReference>
<dbReference type="FunFam" id="3.40.50.880:FF:000033">
    <property type="entry name" value="Glutamine amidotransferase class-I"/>
    <property type="match status" value="1"/>
</dbReference>
<organism evidence="3 4">
    <name type="scientific">Thermincola ferriacetica</name>
    <dbReference type="NCBI Taxonomy" id="281456"/>
    <lineage>
        <taxon>Bacteria</taxon>
        <taxon>Bacillati</taxon>
        <taxon>Bacillota</taxon>
        <taxon>Clostridia</taxon>
        <taxon>Eubacteriales</taxon>
        <taxon>Thermincolaceae</taxon>
        <taxon>Thermincola</taxon>
    </lineage>
</organism>
<dbReference type="InterPro" id="IPR017926">
    <property type="entry name" value="GATASE"/>
</dbReference>
<dbReference type="InterPro" id="IPR044992">
    <property type="entry name" value="ChyE-like"/>
</dbReference>
<sequence>MRIHYLQHVPFEDLANIEVWAGEKGHEVSVTRLYMDETLPALDRFEWLIVMGGPMNIYEEVEYPWLINEKEFIRNAINAGKFVMGICLGAQLIADVLGGKVIRNEYKEIGWFPVRKIPEASNSGLFDGLSDEFVAFHWHGDTFTIPPGAVRLAESAACQNQAFEYKGRVLGLQFHLETSKASIEKLIEHCNGELVEEKYIQSAAKMLSETENLEKIKKQLAILLNNIEKKIKLPKS</sequence>
<keyword evidence="4" id="KW-1185">Reference proteome</keyword>
<evidence type="ECO:0000256" key="1">
    <source>
        <dbReference type="SAM" id="Coils"/>
    </source>
</evidence>
<dbReference type="GO" id="GO:0016740">
    <property type="term" value="F:transferase activity"/>
    <property type="evidence" value="ECO:0007669"/>
    <property type="project" value="UniProtKB-KW"/>
</dbReference>
<feature type="domain" description="Glutamine amidotransferase" evidence="2">
    <location>
        <begin position="23"/>
        <end position="180"/>
    </location>
</feature>
<keyword evidence="3" id="KW-0315">Glutamine amidotransferase</keyword>
<dbReference type="PANTHER" id="PTHR42695">
    <property type="entry name" value="GLUTAMINE AMIDOTRANSFERASE YLR126C-RELATED"/>
    <property type="match status" value="1"/>
</dbReference>
<dbReference type="CDD" id="cd01741">
    <property type="entry name" value="GATase1_1"/>
    <property type="match status" value="1"/>
</dbReference>
<dbReference type="SUPFAM" id="SSF52317">
    <property type="entry name" value="Class I glutamine amidotransferase-like"/>
    <property type="match status" value="1"/>
</dbReference>
<feature type="coiled-coil region" evidence="1">
    <location>
        <begin position="206"/>
        <end position="233"/>
    </location>
</feature>
<accession>A0A0L6W4Z3</accession>